<dbReference type="Proteomes" id="UP000321405">
    <property type="component" value="Unassembled WGS sequence"/>
</dbReference>
<evidence type="ECO:0000256" key="2">
    <source>
        <dbReference type="ARBA" id="ARBA00023008"/>
    </source>
</evidence>
<comment type="similarity">
    <text evidence="1">Belongs to the SCO1/2 family.</text>
</comment>
<dbReference type="PANTHER" id="PTHR12151:SF25">
    <property type="entry name" value="LINALOOL DEHYDRATASE_ISOMERASE DOMAIN-CONTAINING PROTEIN"/>
    <property type="match status" value="1"/>
</dbReference>
<dbReference type="FunFam" id="3.40.30.10:FF:000013">
    <property type="entry name" value="Blast:Protein SCO1 homolog, mitochondrial"/>
    <property type="match status" value="1"/>
</dbReference>
<evidence type="ECO:0000256" key="1">
    <source>
        <dbReference type="ARBA" id="ARBA00010996"/>
    </source>
</evidence>
<keyword evidence="2 3" id="KW-0186">Copper</keyword>
<keyword evidence="5" id="KW-0472">Membrane</keyword>
<keyword evidence="5" id="KW-0812">Transmembrane</keyword>
<feature type="disulfide bond" description="Redox-active" evidence="4">
    <location>
        <begin position="88"/>
        <end position="92"/>
    </location>
</feature>
<accession>A0A511BR39</accession>
<evidence type="ECO:0000256" key="5">
    <source>
        <dbReference type="SAM" id="Phobius"/>
    </source>
</evidence>
<dbReference type="Gene3D" id="3.40.30.10">
    <property type="entry name" value="Glutaredoxin"/>
    <property type="match status" value="1"/>
</dbReference>
<feature type="binding site" evidence="3">
    <location>
        <position position="88"/>
    </location>
    <ligand>
        <name>Cu cation</name>
        <dbReference type="ChEBI" id="CHEBI:23378"/>
    </ligand>
</feature>
<protein>
    <submittedName>
        <fullName evidence="6">Electron transporter SenC</fullName>
    </submittedName>
</protein>
<dbReference type="Pfam" id="PF02630">
    <property type="entry name" value="SCO1-SenC"/>
    <property type="match status" value="1"/>
</dbReference>
<keyword evidence="4" id="KW-1015">Disulfide bond</keyword>
<organism evidence="6 7">
    <name type="scientific">Swaminathania salitolerans</name>
    <dbReference type="NCBI Taxonomy" id="182838"/>
    <lineage>
        <taxon>Bacteria</taxon>
        <taxon>Pseudomonadati</taxon>
        <taxon>Pseudomonadota</taxon>
        <taxon>Alphaproteobacteria</taxon>
        <taxon>Acetobacterales</taxon>
        <taxon>Acetobacteraceae</taxon>
        <taxon>Swaminathania</taxon>
    </lineage>
</organism>
<feature type="binding site" evidence="3">
    <location>
        <position position="92"/>
    </location>
    <ligand>
        <name>Cu cation</name>
        <dbReference type="ChEBI" id="CHEBI:23378"/>
    </ligand>
</feature>
<keyword evidence="7" id="KW-1185">Reference proteome</keyword>
<sequence length="218" mass="23900">MARKRFVPGPSRSAHHGSRRAALRLWAVPTLVIIGLFAGAIGFRTLFGHRHETQIGGAYSLIDSTNRPVTQARFAGRQTLIYFGYTHCLDVCPLTLATVAQAYTLLPPDRQRPVPLFITLDPERDRPDDVGLYARRFSPAIVGLTGTASQIRAVAQAFHVTSHITTDPSGDDASSAYRIDHSSVLYLMDGQNRLQAILPADSSPATVARRLLPFLAKR</sequence>
<evidence type="ECO:0000313" key="6">
    <source>
        <dbReference type="EMBL" id="GEL02801.1"/>
    </source>
</evidence>
<feature type="binding site" evidence="3">
    <location>
        <position position="181"/>
    </location>
    <ligand>
        <name>Cu cation</name>
        <dbReference type="ChEBI" id="CHEBI:23378"/>
    </ligand>
</feature>
<evidence type="ECO:0000313" key="7">
    <source>
        <dbReference type="Proteomes" id="UP000321405"/>
    </source>
</evidence>
<evidence type="ECO:0000256" key="3">
    <source>
        <dbReference type="PIRSR" id="PIRSR603782-1"/>
    </source>
</evidence>
<dbReference type="PANTHER" id="PTHR12151">
    <property type="entry name" value="ELECTRON TRANSPORT PROTIN SCO1/SENC FAMILY MEMBER"/>
    <property type="match status" value="1"/>
</dbReference>
<gene>
    <name evidence="6" type="ORF">SSA02_19640</name>
</gene>
<dbReference type="OrthoDB" id="9790194at2"/>
<dbReference type="InterPro" id="IPR036249">
    <property type="entry name" value="Thioredoxin-like_sf"/>
</dbReference>
<dbReference type="AlphaFoldDB" id="A0A511BR39"/>
<feature type="transmembrane region" description="Helical" evidence="5">
    <location>
        <begin position="21"/>
        <end position="43"/>
    </location>
</feature>
<dbReference type="CDD" id="cd02968">
    <property type="entry name" value="SCO"/>
    <property type="match status" value="1"/>
</dbReference>
<name>A0A511BR39_9PROT</name>
<evidence type="ECO:0000256" key="4">
    <source>
        <dbReference type="PIRSR" id="PIRSR603782-2"/>
    </source>
</evidence>
<proteinExistence type="inferred from homology"/>
<dbReference type="SUPFAM" id="SSF52833">
    <property type="entry name" value="Thioredoxin-like"/>
    <property type="match status" value="1"/>
</dbReference>
<dbReference type="RefSeq" id="WP_147093858.1">
    <property type="nucleotide sequence ID" value="NZ_BJVC01000004.1"/>
</dbReference>
<keyword evidence="5" id="KW-1133">Transmembrane helix</keyword>
<dbReference type="GO" id="GO:0046872">
    <property type="term" value="F:metal ion binding"/>
    <property type="evidence" value="ECO:0007669"/>
    <property type="project" value="UniProtKB-KW"/>
</dbReference>
<dbReference type="EMBL" id="BJVC01000004">
    <property type="protein sequence ID" value="GEL02801.1"/>
    <property type="molecule type" value="Genomic_DNA"/>
</dbReference>
<keyword evidence="3" id="KW-0479">Metal-binding</keyword>
<dbReference type="InterPro" id="IPR003782">
    <property type="entry name" value="SCO1/SenC"/>
</dbReference>
<comment type="caution">
    <text evidence="6">The sequence shown here is derived from an EMBL/GenBank/DDBJ whole genome shotgun (WGS) entry which is preliminary data.</text>
</comment>
<reference evidence="6 7" key="1">
    <citation type="submission" date="2019-07" db="EMBL/GenBank/DDBJ databases">
        <title>Whole genome shotgun sequence of Swaminathania salitolerans NBRC 104436.</title>
        <authorList>
            <person name="Hosoyama A."/>
            <person name="Uohara A."/>
            <person name="Ohji S."/>
            <person name="Ichikawa N."/>
        </authorList>
    </citation>
    <scope>NUCLEOTIDE SEQUENCE [LARGE SCALE GENOMIC DNA]</scope>
    <source>
        <strain evidence="6 7">NBRC 104436</strain>
    </source>
</reference>